<evidence type="ECO:0000313" key="2">
    <source>
        <dbReference type="EMBL" id="EMJ95500.1"/>
    </source>
</evidence>
<dbReference type="Proteomes" id="UP000011988">
    <property type="component" value="Unassembled WGS sequence"/>
</dbReference>
<organism evidence="2 3">
    <name type="scientific">Leptospira alstonii serovar Sichuan str. 79601</name>
    <dbReference type="NCBI Taxonomy" id="1218565"/>
    <lineage>
        <taxon>Bacteria</taxon>
        <taxon>Pseudomonadati</taxon>
        <taxon>Spirochaetota</taxon>
        <taxon>Spirochaetia</taxon>
        <taxon>Leptospirales</taxon>
        <taxon>Leptospiraceae</taxon>
        <taxon>Leptospira</taxon>
    </lineage>
</organism>
<evidence type="ECO:0000256" key="1">
    <source>
        <dbReference type="SAM" id="Phobius"/>
    </source>
</evidence>
<name>M6DAG0_9LEPT</name>
<dbReference type="AlphaFoldDB" id="M6DAG0"/>
<gene>
    <name evidence="2" type="ORF">LEP1GSC194_3573</name>
</gene>
<reference evidence="2 3" key="1">
    <citation type="submission" date="2013-01" db="EMBL/GenBank/DDBJ databases">
        <authorList>
            <person name="Harkins D.M."/>
            <person name="Durkin A.S."/>
            <person name="Brinkac L.M."/>
            <person name="Haft D.H."/>
            <person name="Selengut J.D."/>
            <person name="Sanka R."/>
            <person name="DePew J."/>
            <person name="Purushe J."/>
            <person name="Galloway R.L."/>
            <person name="Vinetz J.M."/>
            <person name="Sutton G.G."/>
            <person name="Nierman W.C."/>
            <person name="Fouts D.E."/>
        </authorList>
    </citation>
    <scope>NUCLEOTIDE SEQUENCE [LARGE SCALE GENOMIC DNA]</scope>
    <source>
        <strain evidence="2 3">79601</strain>
    </source>
</reference>
<dbReference type="EMBL" id="ANIK01000035">
    <property type="protein sequence ID" value="EMJ95500.1"/>
    <property type="molecule type" value="Genomic_DNA"/>
</dbReference>
<proteinExistence type="predicted"/>
<accession>M6DAG0</accession>
<keyword evidence="1" id="KW-0472">Membrane</keyword>
<evidence type="ECO:0000313" key="3">
    <source>
        <dbReference type="Proteomes" id="UP000011988"/>
    </source>
</evidence>
<dbReference type="PATRIC" id="fig|1218565.3.peg.1921"/>
<comment type="caution">
    <text evidence="2">The sequence shown here is derived from an EMBL/GenBank/DDBJ whole genome shotgun (WGS) entry which is preliminary data.</text>
</comment>
<feature type="transmembrane region" description="Helical" evidence="1">
    <location>
        <begin position="129"/>
        <end position="145"/>
    </location>
</feature>
<protein>
    <submittedName>
        <fullName evidence="2">Uncharacterized protein</fullName>
    </submittedName>
</protein>
<sequence>MCSSKSNAFNGGSSTSSPVLLLTQLIKFAITLKSLCFSSLLGPYPQARLYSSSSKKVCLESPIFIFYRFSIRSIGASSFSRILGCIVRRYRIVYGILVRILSLTFVQNLGLMFLFKLIGSTSQIFHPKAKPLVSLFEVMLIYFLLPKPVANSQFFPITQSLRILHNSESRNPHPDLQRYLLQILPFGLSTILFRNSRN</sequence>
<keyword evidence="1" id="KW-0812">Transmembrane</keyword>
<feature type="transmembrane region" description="Helical" evidence="1">
    <location>
        <begin position="96"/>
        <end position="117"/>
    </location>
</feature>
<keyword evidence="1" id="KW-1133">Transmembrane helix</keyword>